<dbReference type="EMBL" id="JANPWB010000005">
    <property type="protein sequence ID" value="KAJ1188459.1"/>
    <property type="molecule type" value="Genomic_DNA"/>
</dbReference>
<keyword evidence="3" id="KW-1185">Reference proteome</keyword>
<name>A0AAV7UIY5_PLEWA</name>
<accession>A0AAV7UIY5</accession>
<dbReference type="Proteomes" id="UP001066276">
    <property type="component" value="Chromosome 3_1"/>
</dbReference>
<feature type="compositionally biased region" description="Pro residues" evidence="1">
    <location>
        <begin position="72"/>
        <end position="82"/>
    </location>
</feature>
<sequence>MSLLVRSNDLMSVAVAVKKIDEPRGWNRCSNQTVTHGVLNLTIPASLTASLAPSAPESHPAYIRVTSTSSPATPPTPAPIRPSLPLFLSTAAPPGPRPQPELLLQTAPCGTRLSPTFAAFTWTSLALSPLFHFSPDPLRLRY</sequence>
<proteinExistence type="predicted"/>
<organism evidence="2 3">
    <name type="scientific">Pleurodeles waltl</name>
    <name type="common">Iberian ribbed newt</name>
    <dbReference type="NCBI Taxonomy" id="8319"/>
    <lineage>
        <taxon>Eukaryota</taxon>
        <taxon>Metazoa</taxon>
        <taxon>Chordata</taxon>
        <taxon>Craniata</taxon>
        <taxon>Vertebrata</taxon>
        <taxon>Euteleostomi</taxon>
        <taxon>Amphibia</taxon>
        <taxon>Batrachia</taxon>
        <taxon>Caudata</taxon>
        <taxon>Salamandroidea</taxon>
        <taxon>Salamandridae</taxon>
        <taxon>Pleurodelinae</taxon>
        <taxon>Pleurodeles</taxon>
    </lineage>
</organism>
<dbReference type="AlphaFoldDB" id="A0AAV7UIY5"/>
<protein>
    <submittedName>
        <fullName evidence="2">Uncharacterized protein</fullName>
    </submittedName>
</protein>
<feature type="region of interest" description="Disordered" evidence="1">
    <location>
        <begin position="65"/>
        <end position="97"/>
    </location>
</feature>
<gene>
    <name evidence="2" type="ORF">NDU88_005220</name>
</gene>
<reference evidence="2" key="1">
    <citation type="journal article" date="2022" name="bioRxiv">
        <title>Sequencing and chromosome-scale assembly of the giantPleurodeles waltlgenome.</title>
        <authorList>
            <person name="Brown T."/>
            <person name="Elewa A."/>
            <person name="Iarovenko S."/>
            <person name="Subramanian E."/>
            <person name="Araus A.J."/>
            <person name="Petzold A."/>
            <person name="Susuki M."/>
            <person name="Suzuki K.-i.T."/>
            <person name="Hayashi T."/>
            <person name="Toyoda A."/>
            <person name="Oliveira C."/>
            <person name="Osipova E."/>
            <person name="Leigh N.D."/>
            <person name="Simon A."/>
            <person name="Yun M.H."/>
        </authorList>
    </citation>
    <scope>NUCLEOTIDE SEQUENCE</scope>
    <source>
        <strain evidence="2">20211129_DDA</strain>
        <tissue evidence="2">Liver</tissue>
    </source>
</reference>
<evidence type="ECO:0000313" key="3">
    <source>
        <dbReference type="Proteomes" id="UP001066276"/>
    </source>
</evidence>
<comment type="caution">
    <text evidence="2">The sequence shown here is derived from an EMBL/GenBank/DDBJ whole genome shotgun (WGS) entry which is preliminary data.</text>
</comment>
<evidence type="ECO:0000256" key="1">
    <source>
        <dbReference type="SAM" id="MobiDB-lite"/>
    </source>
</evidence>
<evidence type="ECO:0000313" key="2">
    <source>
        <dbReference type="EMBL" id="KAJ1188459.1"/>
    </source>
</evidence>